<protein>
    <submittedName>
        <fullName evidence="2">Dihydrofolate reductase</fullName>
    </submittedName>
</protein>
<reference evidence="2 3" key="1">
    <citation type="submission" date="2018-08" db="EMBL/GenBank/DDBJ databases">
        <title>Muricauda nanhaiensis sp. nov., isolated from seawater of the South China Sea.</title>
        <authorList>
            <person name="Dang Y."/>
        </authorList>
    </citation>
    <scope>NUCLEOTIDE SEQUENCE [LARGE SCALE GENOMIC DNA]</scope>
    <source>
        <strain evidence="2 3">SM1704</strain>
    </source>
</reference>
<dbReference type="InterPro" id="IPR050765">
    <property type="entry name" value="Riboflavin_Biosynth_HTPR"/>
</dbReference>
<dbReference type="InterPro" id="IPR024072">
    <property type="entry name" value="DHFR-like_dom_sf"/>
</dbReference>
<evidence type="ECO:0000313" key="2">
    <source>
        <dbReference type="EMBL" id="RDY59437.1"/>
    </source>
</evidence>
<accession>A0A371JPK1</accession>
<organism evidence="2 3">
    <name type="scientific">Flagellimonas nanhaiensis</name>
    <dbReference type="NCBI Taxonomy" id="2292706"/>
    <lineage>
        <taxon>Bacteria</taxon>
        <taxon>Pseudomonadati</taxon>
        <taxon>Bacteroidota</taxon>
        <taxon>Flavobacteriia</taxon>
        <taxon>Flavobacteriales</taxon>
        <taxon>Flavobacteriaceae</taxon>
        <taxon>Flagellimonas</taxon>
    </lineage>
</organism>
<dbReference type="Proteomes" id="UP000261828">
    <property type="component" value="Unassembled WGS sequence"/>
</dbReference>
<dbReference type="Pfam" id="PF01872">
    <property type="entry name" value="RibD_C"/>
    <property type="match status" value="1"/>
</dbReference>
<sequence>MTAQKNSIQTGQIIYYVASSLDGYISGKNDDISQFILQGEGVEKYQSDIAKLGTVLMGRKTYEFGYQYGLEPGQPAYPNMENYIFSDSLKVDTLSDKVHIEKMNIQRIREIKNCSTSDIYLCGGGQFAGWLLENGLIDQLKIKLNPIILGEGTRLFGNSTAKAYWNLLEKESFNDGLEILTYEAKANPSALSL</sequence>
<dbReference type="Gene3D" id="3.40.430.10">
    <property type="entry name" value="Dihydrofolate Reductase, subunit A"/>
    <property type="match status" value="1"/>
</dbReference>
<dbReference type="PANTHER" id="PTHR38011:SF11">
    <property type="entry name" value="2,5-DIAMINO-6-RIBOSYLAMINO-4(3H)-PYRIMIDINONE 5'-PHOSPHATE REDUCTASE"/>
    <property type="match status" value="1"/>
</dbReference>
<name>A0A371JPK1_9FLAO</name>
<proteinExistence type="predicted"/>
<dbReference type="GO" id="GO:0008703">
    <property type="term" value="F:5-amino-6-(5-phosphoribosylamino)uracil reductase activity"/>
    <property type="evidence" value="ECO:0007669"/>
    <property type="project" value="InterPro"/>
</dbReference>
<evidence type="ECO:0000259" key="1">
    <source>
        <dbReference type="Pfam" id="PF01872"/>
    </source>
</evidence>
<keyword evidence="3" id="KW-1185">Reference proteome</keyword>
<dbReference type="RefSeq" id="WP_116184052.1">
    <property type="nucleotide sequence ID" value="NZ_QTJX01000002.1"/>
</dbReference>
<evidence type="ECO:0000313" key="3">
    <source>
        <dbReference type="Proteomes" id="UP000261828"/>
    </source>
</evidence>
<dbReference type="SUPFAM" id="SSF53597">
    <property type="entry name" value="Dihydrofolate reductase-like"/>
    <property type="match status" value="1"/>
</dbReference>
<comment type="caution">
    <text evidence="2">The sequence shown here is derived from an EMBL/GenBank/DDBJ whole genome shotgun (WGS) entry which is preliminary data.</text>
</comment>
<gene>
    <name evidence="2" type="ORF">DX873_08605</name>
</gene>
<dbReference type="GO" id="GO:0009231">
    <property type="term" value="P:riboflavin biosynthetic process"/>
    <property type="evidence" value="ECO:0007669"/>
    <property type="project" value="InterPro"/>
</dbReference>
<dbReference type="AlphaFoldDB" id="A0A371JPK1"/>
<dbReference type="OrthoDB" id="195113at2"/>
<dbReference type="PANTHER" id="PTHR38011">
    <property type="entry name" value="DIHYDROFOLATE REDUCTASE FAMILY PROTEIN (AFU_ORTHOLOGUE AFUA_8G06820)"/>
    <property type="match status" value="1"/>
</dbReference>
<dbReference type="EMBL" id="QTJX01000002">
    <property type="protein sequence ID" value="RDY59437.1"/>
    <property type="molecule type" value="Genomic_DNA"/>
</dbReference>
<dbReference type="InterPro" id="IPR002734">
    <property type="entry name" value="RibDG_C"/>
</dbReference>
<feature type="domain" description="Bacterial bifunctional deaminase-reductase C-terminal" evidence="1">
    <location>
        <begin position="13"/>
        <end position="173"/>
    </location>
</feature>